<evidence type="ECO:0000256" key="3">
    <source>
        <dbReference type="PROSITE-ProRule" id="PRU00221"/>
    </source>
</evidence>
<dbReference type="InterPro" id="IPR036322">
    <property type="entry name" value="WD40_repeat_dom_sf"/>
</dbReference>
<dbReference type="PANTHER" id="PTHR10971">
    <property type="entry name" value="MRNA EXPORT FACTOR AND BUB3"/>
    <property type="match status" value="1"/>
</dbReference>
<keyword evidence="1 3" id="KW-0853">WD repeat</keyword>
<evidence type="ECO:0000313" key="5">
    <source>
        <dbReference type="EMBL" id="CAE2193272.1"/>
    </source>
</evidence>
<evidence type="ECO:0000256" key="2">
    <source>
        <dbReference type="ARBA" id="ARBA00022737"/>
    </source>
</evidence>
<dbReference type="EMBL" id="HBKN01003054">
    <property type="protein sequence ID" value="CAE2193278.1"/>
    <property type="molecule type" value="Transcribed_RNA"/>
</dbReference>
<sequence length="180" mass="19754">MDATGKPQLMEHINKSLTLTINDVRWVPCSARFVLLGSHARGTGAMQVYALNHGKLDIMVDTEKQHGFKCGTFGASSLEERHFATGDWDGRMALWNLEHVDLPVFSVKAHTGMINSIDGCGGLGIGFGAPEIVTGGRDGAVKVWDPRQKNDPVASLEPKNEEIARDCWTVCFGNRWSMEI</sequence>
<dbReference type="EMBL" id="HBKN01003045">
    <property type="protein sequence ID" value="CAE2193271.1"/>
    <property type="molecule type" value="Transcribed_RNA"/>
</dbReference>
<dbReference type="AlphaFoldDB" id="A0A6U5WBJ6"/>
<evidence type="ECO:0000313" key="6">
    <source>
        <dbReference type="EMBL" id="CAE2193278.1"/>
    </source>
</evidence>
<proteinExistence type="predicted"/>
<dbReference type="PROSITE" id="PS50082">
    <property type="entry name" value="WD_REPEATS_2"/>
    <property type="match status" value="1"/>
</dbReference>
<dbReference type="Pfam" id="PF00400">
    <property type="entry name" value="WD40"/>
    <property type="match status" value="1"/>
</dbReference>
<gene>
    <name evidence="4" type="ORF">GTHE00462_LOCUS2582</name>
    <name evidence="5" type="ORF">GTHE00462_LOCUS2583</name>
    <name evidence="6" type="ORF">GTHE00462_LOCUS2589</name>
</gene>
<name>A0A6U5WBJ6_GUITH</name>
<dbReference type="InterPro" id="IPR015943">
    <property type="entry name" value="WD40/YVTN_repeat-like_dom_sf"/>
</dbReference>
<accession>A0A6U5WBJ6</accession>
<dbReference type="EMBL" id="HBKN01003047">
    <property type="protein sequence ID" value="CAE2193272.1"/>
    <property type="molecule type" value="Transcribed_RNA"/>
</dbReference>
<keyword evidence="2" id="KW-0677">Repeat</keyword>
<dbReference type="Gene3D" id="2.130.10.10">
    <property type="entry name" value="YVTN repeat-like/Quinoprotein amine dehydrogenase"/>
    <property type="match status" value="1"/>
</dbReference>
<dbReference type="SUPFAM" id="SSF50978">
    <property type="entry name" value="WD40 repeat-like"/>
    <property type="match status" value="1"/>
</dbReference>
<evidence type="ECO:0000313" key="4">
    <source>
        <dbReference type="EMBL" id="CAE2193271.1"/>
    </source>
</evidence>
<organism evidence="4">
    <name type="scientific">Guillardia theta</name>
    <name type="common">Cryptophyte</name>
    <name type="synonym">Cryptomonas phi</name>
    <dbReference type="NCBI Taxonomy" id="55529"/>
    <lineage>
        <taxon>Eukaryota</taxon>
        <taxon>Cryptophyceae</taxon>
        <taxon>Pyrenomonadales</taxon>
        <taxon>Geminigeraceae</taxon>
        <taxon>Guillardia</taxon>
    </lineage>
</organism>
<evidence type="ECO:0000256" key="1">
    <source>
        <dbReference type="ARBA" id="ARBA00022574"/>
    </source>
</evidence>
<reference evidence="4" key="1">
    <citation type="submission" date="2021-01" db="EMBL/GenBank/DDBJ databases">
        <authorList>
            <person name="Corre E."/>
            <person name="Pelletier E."/>
            <person name="Niang G."/>
            <person name="Scheremetjew M."/>
            <person name="Finn R."/>
            <person name="Kale V."/>
            <person name="Holt S."/>
            <person name="Cochrane G."/>
            <person name="Meng A."/>
            <person name="Brown T."/>
            <person name="Cohen L."/>
        </authorList>
    </citation>
    <scope>NUCLEOTIDE SEQUENCE</scope>
    <source>
        <strain evidence="4">CCMP 2712</strain>
    </source>
</reference>
<dbReference type="InterPro" id="IPR001680">
    <property type="entry name" value="WD40_rpt"/>
</dbReference>
<protein>
    <submittedName>
        <fullName evidence="4">Uncharacterized protein</fullName>
    </submittedName>
</protein>
<feature type="repeat" description="WD" evidence="3">
    <location>
        <begin position="132"/>
        <end position="145"/>
    </location>
</feature>